<feature type="region of interest" description="Disordered" evidence="1">
    <location>
        <begin position="1"/>
        <end position="20"/>
    </location>
</feature>
<sequence>MSADATAPARGARAPGDGPDLDAVADRWRAAWPDALAAWGRASRMHAPVLHTDDAPDVGSFAWYDGRRVEVHVDLADAVARGLADHAVAVLAHEVGHHLLSPVDHRTRVRIAARVRAGLVDQDRLVGPVANLWSDLLINDRLQRTGAADLAAVWRALGPPADPLMALVLRADEVLWRLPRGTLAGDAAVDESAAWLCARLVRVYARDPVGGAGGFASLVRTTLAQHDLEDAGLAERVLRVVCTDEGDAAGLPYGLAGDAALGGPVVHPALDPAVVGDAATARDEPDAPVAAATGSAAGADGNLLLPADLHAVLQALGDTSTLEDVAVAWYRERASAHLVPFPVDRRESVPDPLLGGYEQWDVGDDLADVDWTGTVSASPVVVPGITTVRRQVLDDTPATPLVRPVDLDLYLDSSGSMPDPKQFSHVALAGAVLALSALRVGARVQATTWSGPHQVAGTDGFTRDADAVLRAVVAFFGSGTAFPLALLERTYLGDADHGPTATGPTHVAVVSDDGVLTMFQPVRRGPDGRHRADPDDDVAVRSLARAGGGASLLLDVPERRRAAVTAAVPDGVDVYWVDADARLVDFAADFARRTWSPVGGAR</sequence>
<dbReference type="KEGG" id="celz:E5225_10935"/>
<reference evidence="2 3" key="1">
    <citation type="submission" date="2019-04" db="EMBL/GenBank/DDBJ databases">
        <title>Isolation and identification of Cellulomonas shaoxiangyii sp. Nov. isolated from feces of the Tibetan antelopes (Pantholops hodgsonii) in the Qinghai-Tibet plateau of China.</title>
        <authorList>
            <person name="Tian Z."/>
        </authorList>
    </citation>
    <scope>NUCLEOTIDE SEQUENCE [LARGE SCALE GENOMIC DNA]</scope>
    <source>
        <strain evidence="2 3">Z28</strain>
    </source>
</reference>
<evidence type="ECO:0000256" key="1">
    <source>
        <dbReference type="SAM" id="MobiDB-lite"/>
    </source>
</evidence>
<accession>A0A4V1CMS9</accession>
<dbReference type="OrthoDB" id="974562at2"/>
<feature type="compositionally biased region" description="Low complexity" evidence="1">
    <location>
        <begin position="1"/>
        <end position="18"/>
    </location>
</feature>
<evidence type="ECO:0000313" key="3">
    <source>
        <dbReference type="Proteomes" id="UP000296469"/>
    </source>
</evidence>
<evidence type="ECO:0008006" key="4">
    <source>
        <dbReference type="Google" id="ProtNLM"/>
    </source>
</evidence>
<gene>
    <name evidence="2" type="ORF">E5225_10935</name>
</gene>
<protein>
    <recommendedName>
        <fullName evidence="4">VWA domain-containing protein</fullName>
    </recommendedName>
</protein>
<dbReference type="Proteomes" id="UP000296469">
    <property type="component" value="Chromosome"/>
</dbReference>
<dbReference type="RefSeq" id="WP_135974730.1">
    <property type="nucleotide sequence ID" value="NZ_CP039291.1"/>
</dbReference>
<proteinExistence type="predicted"/>
<evidence type="ECO:0000313" key="2">
    <source>
        <dbReference type="EMBL" id="QCB94005.1"/>
    </source>
</evidence>
<keyword evidence="3" id="KW-1185">Reference proteome</keyword>
<name>A0A4V1CMS9_9CELL</name>
<dbReference type="EMBL" id="CP039291">
    <property type="protein sequence ID" value="QCB94005.1"/>
    <property type="molecule type" value="Genomic_DNA"/>
</dbReference>
<dbReference type="AlphaFoldDB" id="A0A4V1CMS9"/>
<organism evidence="2 3">
    <name type="scientific">Cellulomonas shaoxiangyii</name>
    <dbReference type="NCBI Taxonomy" id="2566013"/>
    <lineage>
        <taxon>Bacteria</taxon>
        <taxon>Bacillati</taxon>
        <taxon>Actinomycetota</taxon>
        <taxon>Actinomycetes</taxon>
        <taxon>Micrococcales</taxon>
        <taxon>Cellulomonadaceae</taxon>
        <taxon>Cellulomonas</taxon>
    </lineage>
</organism>